<dbReference type="InterPro" id="IPR029044">
    <property type="entry name" value="Nucleotide-diphossugar_trans"/>
</dbReference>
<dbReference type="AlphaFoldDB" id="A0A1M6W2J1"/>
<protein>
    <submittedName>
        <fullName evidence="2">Glycosyl transferase family 2</fullName>
    </submittedName>
</protein>
<dbReference type="InterPro" id="IPR001173">
    <property type="entry name" value="Glyco_trans_2-like"/>
</dbReference>
<dbReference type="Gene3D" id="3.90.550.10">
    <property type="entry name" value="Spore Coat Polysaccharide Biosynthesis Protein SpsA, Chain A"/>
    <property type="match status" value="1"/>
</dbReference>
<accession>A0A1M6W2J1</accession>
<evidence type="ECO:0000259" key="1">
    <source>
        <dbReference type="Pfam" id="PF00535"/>
    </source>
</evidence>
<sequence>MLKDNTDEVVVSVTLVTYNHEKFIEKAMRSILSQKTNYCYELIVGDDASTDKTPKIIKKIADEYPNIVVPVLREKNLGATRNGYDLWCRAKGKYIISCDGDDCWCDDNRIQEQVDFLETHPEYGGVCGRVRLIDETDSPLPDDIMGNSSFFVFERDEFTREDFEKWLMPGHVSAMMLRFDFAKKKKMKDVFLSHSTVGDRISVLYGLLMGNIYCTQNIVMCYRILNTGNFMTQYQKKNLRDEDVRMMQAIENFIHKECDGSFSLESIKKDRFVAAISIWLKKNTKRNRQVLWNIWSESDKKLIYSWILIKTIAIKLYYWYILHEDRKIEI</sequence>
<dbReference type="EMBL" id="FRBC01000022">
    <property type="protein sequence ID" value="SHK87994.1"/>
    <property type="molecule type" value="Genomic_DNA"/>
</dbReference>
<dbReference type="GO" id="GO:0016758">
    <property type="term" value="F:hexosyltransferase activity"/>
    <property type="evidence" value="ECO:0007669"/>
    <property type="project" value="UniProtKB-ARBA"/>
</dbReference>
<reference evidence="2 3" key="1">
    <citation type="submission" date="2016-11" db="EMBL/GenBank/DDBJ databases">
        <authorList>
            <person name="Jaros S."/>
            <person name="Januszkiewicz K."/>
            <person name="Wedrychowicz H."/>
        </authorList>
    </citation>
    <scope>NUCLEOTIDE SEQUENCE [LARGE SCALE GENOMIC DNA]</scope>
    <source>
        <strain evidence="2 3">HD4</strain>
    </source>
</reference>
<dbReference type="PANTHER" id="PTHR22916">
    <property type="entry name" value="GLYCOSYLTRANSFERASE"/>
    <property type="match status" value="1"/>
</dbReference>
<dbReference type="Proteomes" id="UP000184263">
    <property type="component" value="Unassembled WGS sequence"/>
</dbReference>
<dbReference type="Pfam" id="PF00535">
    <property type="entry name" value="Glycos_transf_2"/>
    <property type="match status" value="1"/>
</dbReference>
<evidence type="ECO:0000313" key="3">
    <source>
        <dbReference type="Proteomes" id="UP000184263"/>
    </source>
</evidence>
<organism evidence="2 3">
    <name type="scientific">Selenomonas ruminantium</name>
    <dbReference type="NCBI Taxonomy" id="971"/>
    <lineage>
        <taxon>Bacteria</taxon>
        <taxon>Bacillati</taxon>
        <taxon>Bacillota</taxon>
        <taxon>Negativicutes</taxon>
        <taxon>Selenomonadales</taxon>
        <taxon>Selenomonadaceae</taxon>
        <taxon>Selenomonas</taxon>
    </lineage>
</organism>
<name>A0A1M6W2J1_SELRU</name>
<feature type="domain" description="Glycosyltransferase 2-like" evidence="1">
    <location>
        <begin position="12"/>
        <end position="178"/>
    </location>
</feature>
<keyword evidence="2" id="KW-0808">Transferase</keyword>
<gene>
    <name evidence="2" type="ORF">SAMN05216582_12218</name>
</gene>
<proteinExistence type="predicted"/>
<dbReference type="PANTHER" id="PTHR22916:SF3">
    <property type="entry name" value="UDP-GLCNAC:BETAGAL BETA-1,3-N-ACETYLGLUCOSAMINYLTRANSFERASE-LIKE PROTEIN 1"/>
    <property type="match status" value="1"/>
</dbReference>
<evidence type="ECO:0000313" key="2">
    <source>
        <dbReference type="EMBL" id="SHK87994.1"/>
    </source>
</evidence>
<dbReference type="SUPFAM" id="SSF53448">
    <property type="entry name" value="Nucleotide-diphospho-sugar transferases"/>
    <property type="match status" value="1"/>
</dbReference>